<dbReference type="CDD" id="cd16329">
    <property type="entry name" value="LolA_like"/>
    <property type="match status" value="1"/>
</dbReference>
<dbReference type="OrthoDB" id="178023at2"/>
<sequence length="455" mass="51868">MMKKLTLLSLAVSLAVSSTSVFAKVSADEAAKLKTEFTPMGAVRGANEDGSIPEWTGGITEWPAGYKPGDHHPDPYPEDKVLYTITAQNMSEYKDLLTPGQIKLFETYPETFKMNVYQTRRSASYPQHVYDESINNASRTELVTGGNGIVNGAVGIPFPMPQNGLEAIWNHILRYRGVSMQNKAGQAGPTASGDYTYIGFDQQLMFTYHEEGATPAELEESNIVFKFKQKVNKPARIAGTALLVHETMDQIKTPRQAWTYNTGQRRVRRAPNVAYDAPGTASDGLRTTDDFDMYNGAPNRYNWTLKGKQELLIPYNDYRLHSDSLKYDDILQPGHINKDLVRYEKHRVWVVEANLKDDTRHIYKKRVFYIDEDSWQVAVTDIYDNRDELYRVGIAHGINYYEVPTQWTTLEVFHDLQARRYIAIGLDNEESMYDFSVKLKDKVFTPAALRREGRR</sequence>
<feature type="chain" id="PRO_5017710461" evidence="1">
    <location>
        <begin position="24"/>
        <end position="455"/>
    </location>
</feature>
<comment type="caution">
    <text evidence="2">The sequence shown here is derived from an EMBL/GenBank/DDBJ whole genome shotgun (WGS) entry which is preliminary data.</text>
</comment>
<dbReference type="AlphaFoldDB" id="A0A3E0TW57"/>
<protein>
    <submittedName>
        <fullName evidence="2">DUF1329 domain-containing protein</fullName>
    </submittedName>
</protein>
<accession>A0A3E0TW57</accession>
<evidence type="ECO:0000313" key="3">
    <source>
        <dbReference type="Proteomes" id="UP000256478"/>
    </source>
</evidence>
<organism evidence="2 3">
    <name type="scientific">Thalassotalea euphylliae</name>
    <dbReference type="NCBI Taxonomy" id="1655234"/>
    <lineage>
        <taxon>Bacteria</taxon>
        <taxon>Pseudomonadati</taxon>
        <taxon>Pseudomonadota</taxon>
        <taxon>Gammaproteobacteria</taxon>
        <taxon>Alteromonadales</taxon>
        <taxon>Colwelliaceae</taxon>
        <taxon>Thalassotalea</taxon>
    </lineage>
</organism>
<proteinExistence type="predicted"/>
<reference evidence="2 3" key="1">
    <citation type="submission" date="2018-08" db="EMBL/GenBank/DDBJ databases">
        <title>Thalassotalea euphylliae genome.</title>
        <authorList>
            <person name="Summers S."/>
            <person name="Rice S.A."/>
            <person name="Freckelton M.L."/>
            <person name="Nedved B.T."/>
            <person name="Hadfield M.G."/>
        </authorList>
    </citation>
    <scope>NUCLEOTIDE SEQUENCE [LARGE SCALE GENOMIC DNA]</scope>
    <source>
        <strain evidence="2 3">H1</strain>
    </source>
</reference>
<dbReference type="InterPro" id="IPR010752">
    <property type="entry name" value="DUF1329"/>
</dbReference>
<dbReference type="RefSeq" id="WP_116009934.1">
    <property type="nucleotide sequence ID" value="NZ_QUOU01000001.1"/>
</dbReference>
<dbReference type="Proteomes" id="UP000256478">
    <property type="component" value="Unassembled WGS sequence"/>
</dbReference>
<gene>
    <name evidence="2" type="ORF">DXX93_11705</name>
</gene>
<keyword evidence="1" id="KW-0732">Signal</keyword>
<feature type="signal peptide" evidence="1">
    <location>
        <begin position="1"/>
        <end position="23"/>
    </location>
</feature>
<name>A0A3E0TW57_9GAMM</name>
<dbReference type="EMBL" id="QUOU01000001">
    <property type="protein sequence ID" value="REL28911.1"/>
    <property type="molecule type" value="Genomic_DNA"/>
</dbReference>
<evidence type="ECO:0000313" key="2">
    <source>
        <dbReference type="EMBL" id="REL28911.1"/>
    </source>
</evidence>
<evidence type="ECO:0000256" key="1">
    <source>
        <dbReference type="SAM" id="SignalP"/>
    </source>
</evidence>
<dbReference type="Pfam" id="PF07044">
    <property type="entry name" value="DUF1329"/>
    <property type="match status" value="1"/>
</dbReference>
<dbReference type="Gene3D" id="2.50.20.10">
    <property type="entry name" value="Lipoprotein localisation LolA/LolB/LppX"/>
    <property type="match status" value="1"/>
</dbReference>